<keyword evidence="1" id="KW-1133">Transmembrane helix</keyword>
<dbReference type="EMBL" id="CAJOBR010000689">
    <property type="protein sequence ID" value="CAF4536750.1"/>
    <property type="molecule type" value="Genomic_DNA"/>
</dbReference>
<evidence type="ECO:0000313" key="6">
    <source>
        <dbReference type="EMBL" id="CAF3638720.1"/>
    </source>
</evidence>
<dbReference type="Proteomes" id="UP000663865">
    <property type="component" value="Unassembled WGS sequence"/>
</dbReference>
<evidence type="ECO:0000256" key="1">
    <source>
        <dbReference type="SAM" id="Phobius"/>
    </source>
</evidence>
<proteinExistence type="predicted"/>
<dbReference type="EMBL" id="CAJOBS010004132">
    <property type="protein sequence ID" value="CAF4874752.1"/>
    <property type="molecule type" value="Genomic_DNA"/>
</dbReference>
<reference evidence="10" key="1">
    <citation type="submission" date="2021-02" db="EMBL/GenBank/DDBJ databases">
        <authorList>
            <person name="Nowell W R."/>
        </authorList>
    </citation>
    <scope>NUCLEOTIDE SEQUENCE</scope>
</reference>
<comment type="caution">
    <text evidence="10">The sequence shown here is derived from an EMBL/GenBank/DDBJ whole genome shotgun (WGS) entry which is preliminary data.</text>
</comment>
<evidence type="ECO:0000313" key="4">
    <source>
        <dbReference type="EMBL" id="CAF3404888.1"/>
    </source>
</evidence>
<dbReference type="Proteomes" id="UP000663833">
    <property type="component" value="Unassembled WGS sequence"/>
</dbReference>
<feature type="signal peptide" evidence="2">
    <location>
        <begin position="1"/>
        <end position="18"/>
    </location>
</feature>
<organism evidence="10 13">
    <name type="scientific">Rotaria socialis</name>
    <dbReference type="NCBI Taxonomy" id="392032"/>
    <lineage>
        <taxon>Eukaryota</taxon>
        <taxon>Metazoa</taxon>
        <taxon>Spiralia</taxon>
        <taxon>Gnathifera</taxon>
        <taxon>Rotifera</taxon>
        <taxon>Eurotatoria</taxon>
        <taxon>Bdelloidea</taxon>
        <taxon>Philodinida</taxon>
        <taxon>Philodinidae</taxon>
        <taxon>Rotaria</taxon>
    </lineage>
</organism>
<evidence type="ECO:0000313" key="8">
    <source>
        <dbReference type="EMBL" id="CAF4278391.1"/>
    </source>
</evidence>
<evidence type="ECO:0000313" key="14">
    <source>
        <dbReference type="Proteomes" id="UP000663873"/>
    </source>
</evidence>
<evidence type="ECO:0000256" key="2">
    <source>
        <dbReference type="SAM" id="SignalP"/>
    </source>
</evidence>
<dbReference type="EMBL" id="CAJNYU010001434">
    <property type="protein sequence ID" value="CAF3433864.1"/>
    <property type="molecule type" value="Genomic_DNA"/>
</dbReference>
<keyword evidence="1" id="KW-0472">Membrane</keyword>
<dbReference type="Proteomes" id="UP000663851">
    <property type="component" value="Unassembled WGS sequence"/>
</dbReference>
<sequence length="178" mass="20349">MFIQHQLLVFVTIIYSDALENFHNDAYIIENGPFGLTFIEKNDSFVDWVRVPEQNYKQWILALKVWRICSIVLGILCLISAVLVLAYIIHGFLSNSTGPFSCVTDAKSDDLSVVSDTNITANLRQFALKHDFPQAYRQEQEIQRANYDDVEQHLSPMVRNPIASPLYTDQLALKKLAK</sequence>
<dbReference type="EMBL" id="CAJOBO010001291">
    <property type="protein sequence ID" value="CAF4361525.1"/>
    <property type="molecule type" value="Genomic_DNA"/>
</dbReference>
<name>A0A820TBE7_9BILA</name>
<dbReference type="Proteomes" id="UP000663862">
    <property type="component" value="Unassembled WGS sequence"/>
</dbReference>
<gene>
    <name evidence="5" type="ORF">FME351_LOCUS12023</name>
    <name evidence="7" type="ORF">GRG538_LOCUS32344</name>
    <name evidence="9" type="ORF">HFQ381_LOCUS17422</name>
    <name evidence="6" type="ORF">KIK155_LOCUS22806</name>
    <name evidence="3" type="ORF">LUA448_LOCUS17780</name>
    <name evidence="11" type="ORF">QYT958_LOCUS7300</name>
    <name evidence="4" type="ORF">TIS948_LOCUS28044</name>
    <name evidence="12" type="ORF">TOA249_LOCUS28771</name>
    <name evidence="10" type="ORF">TSG867_LOCUS18435</name>
    <name evidence="8" type="ORF">UJA718_LOCUS11224</name>
</gene>
<evidence type="ECO:0000313" key="11">
    <source>
        <dbReference type="EMBL" id="CAF4536750.1"/>
    </source>
</evidence>
<keyword evidence="14" id="KW-1185">Reference proteome</keyword>
<dbReference type="EMBL" id="CAJNYT010005702">
    <property type="protein sequence ID" value="CAF3768168.1"/>
    <property type="molecule type" value="Genomic_DNA"/>
</dbReference>
<feature type="transmembrane region" description="Helical" evidence="1">
    <location>
        <begin position="65"/>
        <end position="89"/>
    </location>
</feature>
<dbReference type="Proteomes" id="UP000663848">
    <property type="component" value="Unassembled WGS sequence"/>
</dbReference>
<dbReference type="EMBL" id="CAJOBQ010001229">
    <property type="protein sequence ID" value="CAF4468440.1"/>
    <property type="molecule type" value="Genomic_DNA"/>
</dbReference>
<dbReference type="EMBL" id="CAJOBP010001364">
    <property type="protein sequence ID" value="CAF4278391.1"/>
    <property type="molecule type" value="Genomic_DNA"/>
</dbReference>
<dbReference type="OrthoDB" id="9979747at2759"/>
<evidence type="ECO:0000313" key="13">
    <source>
        <dbReference type="Proteomes" id="UP000663862"/>
    </source>
</evidence>
<evidence type="ECO:0000313" key="3">
    <source>
        <dbReference type="EMBL" id="CAF3403088.1"/>
    </source>
</evidence>
<evidence type="ECO:0000313" key="5">
    <source>
        <dbReference type="EMBL" id="CAF3433864.1"/>
    </source>
</evidence>
<dbReference type="EMBL" id="CAJNXB010005052">
    <property type="protein sequence ID" value="CAF3404888.1"/>
    <property type="molecule type" value="Genomic_DNA"/>
</dbReference>
<accession>A0A820TBE7</accession>
<evidence type="ECO:0000313" key="12">
    <source>
        <dbReference type="EMBL" id="CAF4874752.1"/>
    </source>
</evidence>
<evidence type="ECO:0000313" key="7">
    <source>
        <dbReference type="EMBL" id="CAF3768168.1"/>
    </source>
</evidence>
<keyword evidence="1" id="KW-0812">Transmembrane</keyword>
<dbReference type="Proteomes" id="UP000663869">
    <property type="component" value="Unassembled WGS sequence"/>
</dbReference>
<dbReference type="Proteomes" id="UP000663873">
    <property type="component" value="Unassembled WGS sequence"/>
</dbReference>
<dbReference type="Proteomes" id="UP000663825">
    <property type="component" value="Unassembled WGS sequence"/>
</dbReference>
<keyword evidence="2" id="KW-0732">Signal</keyword>
<dbReference type="AlphaFoldDB" id="A0A820TBE7"/>
<dbReference type="Proteomes" id="UP000663838">
    <property type="component" value="Unassembled WGS sequence"/>
</dbReference>
<evidence type="ECO:0000313" key="10">
    <source>
        <dbReference type="EMBL" id="CAF4468440.1"/>
    </source>
</evidence>
<evidence type="ECO:0000313" key="9">
    <source>
        <dbReference type="EMBL" id="CAF4361525.1"/>
    </source>
</evidence>
<dbReference type="EMBL" id="CAJNYV010004047">
    <property type="protein sequence ID" value="CAF3638720.1"/>
    <property type="molecule type" value="Genomic_DNA"/>
</dbReference>
<dbReference type="Proteomes" id="UP000663872">
    <property type="component" value="Unassembled WGS sequence"/>
</dbReference>
<protein>
    <submittedName>
        <fullName evidence="10">Uncharacterized protein</fullName>
    </submittedName>
</protein>
<feature type="chain" id="PRO_5044132715" evidence="2">
    <location>
        <begin position="19"/>
        <end position="178"/>
    </location>
</feature>
<dbReference type="EMBL" id="CAJNYD010002208">
    <property type="protein sequence ID" value="CAF3403088.1"/>
    <property type="molecule type" value="Genomic_DNA"/>
</dbReference>